<reference evidence="2" key="1">
    <citation type="submission" date="2018-06" db="EMBL/GenBank/DDBJ databases">
        <authorList>
            <person name="Zhirakovskaya E."/>
        </authorList>
    </citation>
    <scope>NUCLEOTIDE SEQUENCE</scope>
</reference>
<protein>
    <submittedName>
        <fullName evidence="2">Uncharacterized protein</fullName>
    </submittedName>
</protein>
<dbReference type="EMBL" id="UOGL01000363">
    <property type="protein sequence ID" value="VAX39729.1"/>
    <property type="molecule type" value="Genomic_DNA"/>
</dbReference>
<evidence type="ECO:0000313" key="2">
    <source>
        <dbReference type="EMBL" id="VAX39729.1"/>
    </source>
</evidence>
<sequence>MNPKPSKQSQDKGTLGAAQQSTIAEMSQAIFPKERHQNLVATKLEIKTELDIKWHSVCLGFCDVDDFFLLNILF</sequence>
<name>A0A3B1DBS5_9ZZZZ</name>
<evidence type="ECO:0000256" key="1">
    <source>
        <dbReference type="SAM" id="MobiDB-lite"/>
    </source>
</evidence>
<dbReference type="AlphaFoldDB" id="A0A3B1DBS5"/>
<feature type="region of interest" description="Disordered" evidence="1">
    <location>
        <begin position="1"/>
        <end position="20"/>
    </location>
</feature>
<gene>
    <name evidence="2" type="ORF">MNBD_PLANCTO02-1223</name>
</gene>
<organism evidence="2">
    <name type="scientific">hydrothermal vent metagenome</name>
    <dbReference type="NCBI Taxonomy" id="652676"/>
    <lineage>
        <taxon>unclassified sequences</taxon>
        <taxon>metagenomes</taxon>
        <taxon>ecological metagenomes</taxon>
    </lineage>
</organism>
<proteinExistence type="predicted"/>
<accession>A0A3B1DBS5</accession>